<dbReference type="EMBL" id="FZNW01000007">
    <property type="protein sequence ID" value="SNR49974.1"/>
    <property type="molecule type" value="Genomic_DNA"/>
</dbReference>
<organism evidence="2 3">
    <name type="scientific">Haloechinothrix alba</name>
    <dbReference type="NCBI Taxonomy" id="664784"/>
    <lineage>
        <taxon>Bacteria</taxon>
        <taxon>Bacillati</taxon>
        <taxon>Actinomycetota</taxon>
        <taxon>Actinomycetes</taxon>
        <taxon>Pseudonocardiales</taxon>
        <taxon>Pseudonocardiaceae</taxon>
        <taxon>Haloechinothrix</taxon>
    </lineage>
</organism>
<dbReference type="AlphaFoldDB" id="A0A238WUU6"/>
<dbReference type="InterPro" id="IPR050228">
    <property type="entry name" value="Carboxylesterase_BioH"/>
</dbReference>
<gene>
    <name evidence="2" type="ORF">SAMN06265360_107217</name>
</gene>
<dbReference type="PANTHER" id="PTHR43194:SF2">
    <property type="entry name" value="PEROXISOMAL MEMBRANE PROTEIN LPX1"/>
    <property type="match status" value="1"/>
</dbReference>
<evidence type="ECO:0000259" key="1">
    <source>
        <dbReference type="Pfam" id="PF12697"/>
    </source>
</evidence>
<evidence type="ECO:0000313" key="2">
    <source>
        <dbReference type="EMBL" id="SNR49974.1"/>
    </source>
</evidence>
<accession>A0A238WUU6</accession>
<feature type="domain" description="AB hydrolase-1" evidence="1">
    <location>
        <begin position="52"/>
        <end position="186"/>
    </location>
</feature>
<dbReference type="Pfam" id="PF12697">
    <property type="entry name" value="Abhydrolase_6"/>
    <property type="match status" value="1"/>
</dbReference>
<reference evidence="2 3" key="1">
    <citation type="submission" date="2017-06" db="EMBL/GenBank/DDBJ databases">
        <authorList>
            <person name="Kim H.J."/>
            <person name="Triplett B.A."/>
        </authorList>
    </citation>
    <scope>NUCLEOTIDE SEQUENCE [LARGE SCALE GENOMIC DNA]</scope>
    <source>
        <strain evidence="2 3">DSM 45207</strain>
    </source>
</reference>
<name>A0A238WUU6_9PSEU</name>
<dbReference type="InterPro" id="IPR029058">
    <property type="entry name" value="AB_hydrolase_fold"/>
</dbReference>
<dbReference type="Gene3D" id="3.40.50.1820">
    <property type="entry name" value="alpha/beta hydrolase"/>
    <property type="match status" value="1"/>
</dbReference>
<dbReference type="PANTHER" id="PTHR43194">
    <property type="entry name" value="HYDROLASE ALPHA/BETA FOLD FAMILY"/>
    <property type="match status" value="1"/>
</dbReference>
<keyword evidence="3" id="KW-1185">Reference proteome</keyword>
<evidence type="ECO:0000313" key="3">
    <source>
        <dbReference type="Proteomes" id="UP000198348"/>
    </source>
</evidence>
<proteinExistence type="predicted"/>
<dbReference type="GO" id="GO:0003824">
    <property type="term" value="F:catalytic activity"/>
    <property type="evidence" value="ECO:0007669"/>
    <property type="project" value="UniProtKB-ARBA"/>
</dbReference>
<dbReference type="SUPFAM" id="SSF53474">
    <property type="entry name" value="alpha/beta-Hydrolases"/>
    <property type="match status" value="1"/>
</dbReference>
<protein>
    <recommendedName>
        <fullName evidence="1">AB hydrolase-1 domain-containing protein</fullName>
    </recommendedName>
</protein>
<dbReference type="Proteomes" id="UP000198348">
    <property type="component" value="Unassembled WGS sequence"/>
</dbReference>
<sequence length="245" mass="26594">MRCAACGDGCPWVLPGDVSLPGTMTTMRIPSGEHMLAADLVEPETERSGYGVLFVHGYASSRRSYIPRATELARRTGHTCLAFDLRGHGESPGELPAMTRGQHVQDVVAAYDALAAAGVERIGVCAASYGAYLSCLLLAERAVERLLVRAPALYVDAEGPDPTGSRQHLRELIDANPALRALRAFDGRTLVLECERDEVISQESIRGYLHAARHGTHHILEGATHALSHEPWNVAFVDEIVDWFG</sequence>
<dbReference type="InterPro" id="IPR000073">
    <property type="entry name" value="AB_hydrolase_1"/>
</dbReference>